<keyword evidence="2" id="KW-0378">Hydrolase</keyword>
<dbReference type="InterPro" id="IPR015797">
    <property type="entry name" value="NUDIX_hydrolase-like_dom_sf"/>
</dbReference>
<dbReference type="EMBL" id="MFHI01000032">
    <property type="protein sequence ID" value="OGF78192.1"/>
    <property type="molecule type" value="Genomic_DNA"/>
</dbReference>
<name>A0A1F5WR97_9BACT</name>
<dbReference type="InterPro" id="IPR000086">
    <property type="entry name" value="NUDIX_hydrolase_dom"/>
</dbReference>
<dbReference type="Proteomes" id="UP000178425">
    <property type="component" value="Unassembled WGS sequence"/>
</dbReference>
<dbReference type="PANTHER" id="PTHR11839:SF18">
    <property type="entry name" value="NUDIX HYDROLASE DOMAIN-CONTAINING PROTEIN"/>
    <property type="match status" value="1"/>
</dbReference>
<accession>A0A1F5WR97</accession>
<dbReference type="GO" id="GO:0006753">
    <property type="term" value="P:nucleoside phosphate metabolic process"/>
    <property type="evidence" value="ECO:0007669"/>
    <property type="project" value="TreeGrafter"/>
</dbReference>
<comment type="caution">
    <text evidence="4">The sequence shown here is derived from an EMBL/GenBank/DDBJ whole genome shotgun (WGS) entry which is preliminary data.</text>
</comment>
<dbReference type="AlphaFoldDB" id="A0A1F5WR97"/>
<evidence type="ECO:0000313" key="5">
    <source>
        <dbReference type="Proteomes" id="UP000178425"/>
    </source>
</evidence>
<proteinExistence type="predicted"/>
<sequence length="148" mass="16631">MVERKNCKRIVVIAAITPEKEIILEKIFRVPFKDYIIELPAGLMDIEGESEESAAKRELLEETGYAIDEMLFLDAGPFNTGLLKDELAIYLGLNARKIKEPELESSEDLTVIKVPLKNLLNFLATSRLKHDIKIPAVLAHLAARGLFI</sequence>
<dbReference type="GO" id="GO:0016787">
    <property type="term" value="F:hydrolase activity"/>
    <property type="evidence" value="ECO:0007669"/>
    <property type="project" value="UniProtKB-KW"/>
</dbReference>
<dbReference type="Gene3D" id="3.90.79.10">
    <property type="entry name" value="Nucleoside Triphosphate Pyrophosphohydrolase"/>
    <property type="match status" value="1"/>
</dbReference>
<comment type="cofactor">
    <cofactor evidence="1">
        <name>Mg(2+)</name>
        <dbReference type="ChEBI" id="CHEBI:18420"/>
    </cofactor>
</comment>
<evidence type="ECO:0000259" key="3">
    <source>
        <dbReference type="PROSITE" id="PS51462"/>
    </source>
</evidence>
<dbReference type="PROSITE" id="PS51462">
    <property type="entry name" value="NUDIX"/>
    <property type="match status" value="1"/>
</dbReference>
<dbReference type="SUPFAM" id="SSF55811">
    <property type="entry name" value="Nudix"/>
    <property type="match status" value="1"/>
</dbReference>
<gene>
    <name evidence="4" type="ORF">A2W54_03765</name>
</gene>
<reference evidence="4 5" key="1">
    <citation type="journal article" date="2016" name="Nat. Commun.">
        <title>Thousands of microbial genomes shed light on interconnected biogeochemical processes in an aquifer system.</title>
        <authorList>
            <person name="Anantharaman K."/>
            <person name="Brown C.T."/>
            <person name="Hug L.A."/>
            <person name="Sharon I."/>
            <person name="Castelle C.J."/>
            <person name="Probst A.J."/>
            <person name="Thomas B.C."/>
            <person name="Singh A."/>
            <person name="Wilkins M.J."/>
            <person name="Karaoz U."/>
            <person name="Brodie E.L."/>
            <person name="Williams K.H."/>
            <person name="Hubbard S.S."/>
            <person name="Banfield J.F."/>
        </authorList>
    </citation>
    <scope>NUCLEOTIDE SEQUENCE [LARGE SCALE GENOMIC DNA]</scope>
</reference>
<feature type="domain" description="Nudix hydrolase" evidence="3">
    <location>
        <begin position="6"/>
        <end position="138"/>
    </location>
</feature>
<dbReference type="Pfam" id="PF00293">
    <property type="entry name" value="NUDIX"/>
    <property type="match status" value="1"/>
</dbReference>
<protein>
    <recommendedName>
        <fullName evidence="3">Nudix hydrolase domain-containing protein</fullName>
    </recommendedName>
</protein>
<dbReference type="GO" id="GO:0019693">
    <property type="term" value="P:ribose phosphate metabolic process"/>
    <property type="evidence" value="ECO:0007669"/>
    <property type="project" value="TreeGrafter"/>
</dbReference>
<dbReference type="CDD" id="cd03424">
    <property type="entry name" value="NUDIX_ADPRase_Nudt5_UGPPase_Nudt14"/>
    <property type="match status" value="1"/>
</dbReference>
<organism evidence="4 5">
    <name type="scientific">Candidatus Giovannonibacteria bacterium RIFCSPHIGHO2_02_43_13</name>
    <dbReference type="NCBI Taxonomy" id="1798330"/>
    <lineage>
        <taxon>Bacteria</taxon>
        <taxon>Candidatus Giovannoniibacteriota</taxon>
    </lineage>
</organism>
<evidence type="ECO:0000256" key="2">
    <source>
        <dbReference type="ARBA" id="ARBA00022801"/>
    </source>
</evidence>
<evidence type="ECO:0000313" key="4">
    <source>
        <dbReference type="EMBL" id="OGF78192.1"/>
    </source>
</evidence>
<dbReference type="PANTHER" id="PTHR11839">
    <property type="entry name" value="UDP/ADP-SUGAR PYROPHOSPHATASE"/>
    <property type="match status" value="1"/>
</dbReference>
<evidence type="ECO:0000256" key="1">
    <source>
        <dbReference type="ARBA" id="ARBA00001946"/>
    </source>
</evidence>